<evidence type="ECO:0000259" key="1">
    <source>
        <dbReference type="Pfam" id="PF13577"/>
    </source>
</evidence>
<gene>
    <name evidence="2" type="ORF">FV139_01755</name>
</gene>
<dbReference type="AlphaFoldDB" id="A0A5C9A9B5"/>
<protein>
    <submittedName>
        <fullName evidence="2">Nuclear transport factor 2 family protein</fullName>
    </submittedName>
</protein>
<proteinExistence type="predicted"/>
<keyword evidence="3" id="KW-1185">Reference proteome</keyword>
<dbReference type="EMBL" id="VRZA01000001">
    <property type="protein sequence ID" value="TXS96769.1"/>
    <property type="molecule type" value="Genomic_DNA"/>
</dbReference>
<comment type="caution">
    <text evidence="2">The sequence shown here is derived from an EMBL/GenBank/DDBJ whole genome shotgun (WGS) entry which is preliminary data.</text>
</comment>
<feature type="domain" description="SnoaL-like" evidence="1">
    <location>
        <begin position="6"/>
        <end position="129"/>
    </location>
</feature>
<dbReference type="SUPFAM" id="SSF54427">
    <property type="entry name" value="NTF2-like"/>
    <property type="match status" value="1"/>
</dbReference>
<dbReference type="Pfam" id="PF13577">
    <property type="entry name" value="SnoaL_4"/>
    <property type="match status" value="1"/>
</dbReference>
<dbReference type="CDD" id="cd00531">
    <property type="entry name" value="NTF2_like"/>
    <property type="match status" value="1"/>
</dbReference>
<sequence>MDPRLQALLDKQAITELVMAYCNAADRHDNEKMRSLYHEDAIDEHGQFFEGDAMAFIDALPGIQENMLILHHNVTTLNIVLDGNRAEGEVYIIAFHQVQGEDGPMDVLIGGRYFDKYERRDGVWKYSHRAVVADWVKVDDPTTVNLEHPMIEGSRIGKPKQADPSYDFFDIFQWGKGPHEYRP</sequence>
<organism evidence="2 3">
    <name type="scientific">Parahaliea maris</name>
    <dbReference type="NCBI Taxonomy" id="2716870"/>
    <lineage>
        <taxon>Bacteria</taxon>
        <taxon>Pseudomonadati</taxon>
        <taxon>Pseudomonadota</taxon>
        <taxon>Gammaproteobacteria</taxon>
        <taxon>Cellvibrionales</taxon>
        <taxon>Halieaceae</taxon>
        <taxon>Parahaliea</taxon>
    </lineage>
</organism>
<dbReference type="InterPro" id="IPR037401">
    <property type="entry name" value="SnoaL-like"/>
</dbReference>
<reference evidence="2 3" key="1">
    <citation type="submission" date="2019-08" db="EMBL/GenBank/DDBJ databases">
        <title>Parahaliea maris sp. nov., isolated from the surface seawater.</title>
        <authorList>
            <person name="Liu Y."/>
        </authorList>
    </citation>
    <scope>NUCLEOTIDE SEQUENCE [LARGE SCALE GENOMIC DNA]</scope>
    <source>
        <strain evidence="2 3">HSLHS9</strain>
    </source>
</reference>
<dbReference type="Gene3D" id="3.10.450.50">
    <property type="match status" value="1"/>
</dbReference>
<accession>A0A5C9A9B5</accession>
<evidence type="ECO:0000313" key="2">
    <source>
        <dbReference type="EMBL" id="TXS96769.1"/>
    </source>
</evidence>
<name>A0A5C9A9B5_9GAMM</name>
<evidence type="ECO:0000313" key="3">
    <source>
        <dbReference type="Proteomes" id="UP000321039"/>
    </source>
</evidence>
<dbReference type="InterPro" id="IPR032710">
    <property type="entry name" value="NTF2-like_dom_sf"/>
</dbReference>
<dbReference type="Proteomes" id="UP000321039">
    <property type="component" value="Unassembled WGS sequence"/>
</dbReference>